<evidence type="ECO:0000313" key="4">
    <source>
        <dbReference type="Proteomes" id="UP000294744"/>
    </source>
</evidence>
<dbReference type="RefSeq" id="WP_132623554.1">
    <property type="nucleotide sequence ID" value="NZ_SMKV01000015.1"/>
</dbReference>
<comment type="caution">
    <text evidence="3">The sequence shown here is derived from an EMBL/GenBank/DDBJ whole genome shotgun (WGS) entry which is preliminary data.</text>
</comment>
<evidence type="ECO:0000313" key="3">
    <source>
        <dbReference type="EMBL" id="TDC92123.1"/>
    </source>
</evidence>
<proteinExistence type="predicted"/>
<keyword evidence="4" id="KW-1185">Reference proteome</keyword>
<dbReference type="AlphaFoldDB" id="A0A4R4UTX9"/>
<evidence type="ECO:0000259" key="2">
    <source>
        <dbReference type="Pfam" id="PF11695"/>
    </source>
</evidence>
<gene>
    <name evidence="3" type="ORF">E1161_14340</name>
</gene>
<accession>A0A4R4UTX9</accession>
<dbReference type="Pfam" id="PF11695">
    <property type="entry name" value="DUF3291"/>
    <property type="match status" value="1"/>
</dbReference>
<dbReference type="Proteomes" id="UP000294744">
    <property type="component" value="Unassembled WGS sequence"/>
</dbReference>
<dbReference type="SUPFAM" id="SSF54909">
    <property type="entry name" value="Dimeric alpha+beta barrel"/>
    <property type="match status" value="1"/>
</dbReference>
<feature type="compositionally biased region" description="Polar residues" evidence="1">
    <location>
        <begin position="148"/>
        <end position="157"/>
    </location>
</feature>
<feature type="region of interest" description="Disordered" evidence="1">
    <location>
        <begin position="148"/>
        <end position="172"/>
    </location>
</feature>
<name>A0A4R4UTX9_9PSEU</name>
<dbReference type="OrthoDB" id="2376237at2"/>
<dbReference type="InterPro" id="IPR021708">
    <property type="entry name" value="DUF3291"/>
</dbReference>
<reference evidence="3 4" key="1">
    <citation type="submission" date="2019-03" db="EMBL/GenBank/DDBJ databases">
        <title>Draft genome sequences of novel Actinobacteria.</title>
        <authorList>
            <person name="Sahin N."/>
            <person name="Ay H."/>
            <person name="Saygin H."/>
        </authorList>
    </citation>
    <scope>NUCLEOTIDE SEQUENCE [LARGE SCALE GENOMIC DNA]</scope>
    <source>
        <strain evidence="3 4">16K404</strain>
    </source>
</reference>
<dbReference type="EMBL" id="SMKV01000015">
    <property type="protein sequence ID" value="TDC92123.1"/>
    <property type="molecule type" value="Genomic_DNA"/>
</dbReference>
<dbReference type="InterPro" id="IPR011008">
    <property type="entry name" value="Dimeric_a/b-barrel"/>
</dbReference>
<organism evidence="3 4">
    <name type="scientific">Saccharopolyspora aridisoli</name>
    <dbReference type="NCBI Taxonomy" id="2530385"/>
    <lineage>
        <taxon>Bacteria</taxon>
        <taxon>Bacillati</taxon>
        <taxon>Actinomycetota</taxon>
        <taxon>Actinomycetes</taxon>
        <taxon>Pseudonocardiales</taxon>
        <taxon>Pseudonocardiaceae</taxon>
        <taxon>Saccharopolyspora</taxon>
    </lineage>
</organism>
<evidence type="ECO:0000256" key="1">
    <source>
        <dbReference type="SAM" id="MobiDB-lite"/>
    </source>
</evidence>
<protein>
    <submittedName>
        <fullName evidence="3">DUF3291 domain-containing protein</fullName>
    </submittedName>
</protein>
<feature type="domain" description="DUF3291" evidence="2">
    <location>
        <begin position="5"/>
        <end position="147"/>
    </location>
</feature>
<sequence length="172" mass="19177">MPHELAQVNIARLAAPLDDPQLVDFVAALDPVNAAAEAAPGFVWRLQTEDGDATAIRAFHWDVGDSSGVIVNMSVWRDVDSLAAFVHGELHRRVLKRRREWFQRMSEAYTACWWIPAGHRPATEEAEERLLHLRSHGPAPYAFTLRTSYPSPDTGATPQEPVRGADDWLCPA</sequence>